<name>A0A2J4PK81_9ENTR</name>
<proteinExistence type="predicted"/>
<evidence type="ECO:0008006" key="4">
    <source>
        <dbReference type="Google" id="ProtNLM"/>
    </source>
</evidence>
<gene>
    <name evidence="2" type="ORF">CWN50_32295</name>
</gene>
<evidence type="ECO:0000313" key="2">
    <source>
        <dbReference type="EMBL" id="PLL19183.1"/>
    </source>
</evidence>
<reference evidence="2 3" key="2">
    <citation type="submission" date="2018-01" db="EMBL/GenBank/DDBJ databases">
        <title>Genomic study of Klebsiella pneumoniae.</title>
        <authorList>
            <person name="Yang Y."/>
            <person name="Bicalho R."/>
        </authorList>
    </citation>
    <scope>NUCLEOTIDE SEQUENCE [LARGE SCALE GENOMIC DNA]</scope>
    <source>
        <strain evidence="2 3">A11</strain>
    </source>
</reference>
<accession>A0A2J4PK81</accession>
<protein>
    <recommendedName>
        <fullName evidence="4">Bacteriophage protein</fullName>
    </recommendedName>
</protein>
<dbReference type="Proteomes" id="UP000234505">
    <property type="component" value="Unassembled WGS sequence"/>
</dbReference>
<dbReference type="RefSeq" id="WP_050597971.1">
    <property type="nucleotide sequence ID" value="NZ_CAXLPO010000001.1"/>
</dbReference>
<feature type="compositionally biased region" description="Polar residues" evidence="1">
    <location>
        <begin position="107"/>
        <end position="118"/>
    </location>
</feature>
<feature type="region of interest" description="Disordered" evidence="1">
    <location>
        <begin position="92"/>
        <end position="118"/>
    </location>
</feature>
<organism evidence="2 3">
    <name type="scientific">Klebsiella michiganensis</name>
    <dbReference type="NCBI Taxonomy" id="1134687"/>
    <lineage>
        <taxon>Bacteria</taxon>
        <taxon>Pseudomonadati</taxon>
        <taxon>Pseudomonadota</taxon>
        <taxon>Gammaproteobacteria</taxon>
        <taxon>Enterobacterales</taxon>
        <taxon>Enterobacteriaceae</taxon>
        <taxon>Klebsiella/Raoultella group</taxon>
        <taxon>Klebsiella</taxon>
    </lineage>
</organism>
<reference evidence="2 3" key="1">
    <citation type="submission" date="2017-11" db="EMBL/GenBank/DDBJ databases">
        <authorList>
            <person name="Han C.G."/>
        </authorList>
    </citation>
    <scope>NUCLEOTIDE SEQUENCE [LARGE SCALE GENOMIC DNA]</scope>
    <source>
        <strain evidence="2 3">A11</strain>
    </source>
</reference>
<evidence type="ECO:0000256" key="1">
    <source>
        <dbReference type="SAM" id="MobiDB-lite"/>
    </source>
</evidence>
<dbReference type="EMBL" id="PIDS01001813">
    <property type="protein sequence ID" value="PLL19183.1"/>
    <property type="molecule type" value="Genomic_DNA"/>
</dbReference>
<dbReference type="AlphaFoldDB" id="A0A2J4PK81"/>
<sequence>MKYLVTAAATLSLADGSKFEITKGVHSGADFPDSVKSHWAFEAYAKQIDDAEAEQLEAANADMKAYIASLESANAELLNQIAEKDKEIADLKAAAETPVTGDEKQETGNAKKQSSTNK</sequence>
<comment type="caution">
    <text evidence="2">The sequence shown here is derived from an EMBL/GenBank/DDBJ whole genome shotgun (WGS) entry which is preliminary data.</text>
</comment>
<evidence type="ECO:0000313" key="3">
    <source>
        <dbReference type="Proteomes" id="UP000234505"/>
    </source>
</evidence>